<reference evidence="1" key="1">
    <citation type="journal article" date="2022" name="Plant J.">
        <title>Strategies of tolerance reflected in two North American maple genomes.</title>
        <authorList>
            <person name="McEvoy S.L."/>
            <person name="Sezen U.U."/>
            <person name="Trouern-Trend A."/>
            <person name="McMahon S.M."/>
            <person name="Schaberg P.G."/>
            <person name="Yang J."/>
            <person name="Wegrzyn J.L."/>
            <person name="Swenson N.G."/>
        </authorList>
    </citation>
    <scope>NUCLEOTIDE SEQUENCE</scope>
    <source>
        <strain evidence="1">NS2018</strain>
    </source>
</reference>
<proteinExistence type="predicted"/>
<evidence type="ECO:0000313" key="1">
    <source>
        <dbReference type="EMBL" id="KAK0593993.1"/>
    </source>
</evidence>
<gene>
    <name evidence="1" type="ORF">LWI29_000527</name>
</gene>
<dbReference type="Proteomes" id="UP001168877">
    <property type="component" value="Unassembled WGS sequence"/>
</dbReference>
<dbReference type="AlphaFoldDB" id="A0AA39SNT0"/>
<organism evidence="1 2">
    <name type="scientific">Acer saccharum</name>
    <name type="common">Sugar maple</name>
    <dbReference type="NCBI Taxonomy" id="4024"/>
    <lineage>
        <taxon>Eukaryota</taxon>
        <taxon>Viridiplantae</taxon>
        <taxon>Streptophyta</taxon>
        <taxon>Embryophyta</taxon>
        <taxon>Tracheophyta</taxon>
        <taxon>Spermatophyta</taxon>
        <taxon>Magnoliopsida</taxon>
        <taxon>eudicotyledons</taxon>
        <taxon>Gunneridae</taxon>
        <taxon>Pentapetalae</taxon>
        <taxon>rosids</taxon>
        <taxon>malvids</taxon>
        <taxon>Sapindales</taxon>
        <taxon>Sapindaceae</taxon>
        <taxon>Hippocastanoideae</taxon>
        <taxon>Acereae</taxon>
        <taxon>Acer</taxon>
    </lineage>
</organism>
<keyword evidence="2" id="KW-1185">Reference proteome</keyword>
<reference evidence="1" key="2">
    <citation type="submission" date="2023-06" db="EMBL/GenBank/DDBJ databases">
        <authorList>
            <person name="Swenson N.G."/>
            <person name="Wegrzyn J.L."/>
            <person name="Mcevoy S.L."/>
        </authorList>
    </citation>
    <scope>NUCLEOTIDE SEQUENCE</scope>
    <source>
        <strain evidence="1">NS2018</strain>
        <tissue evidence="1">Leaf</tissue>
    </source>
</reference>
<comment type="caution">
    <text evidence="1">The sequence shown here is derived from an EMBL/GenBank/DDBJ whole genome shotgun (WGS) entry which is preliminary data.</text>
</comment>
<dbReference type="EMBL" id="JAUESC010000170">
    <property type="protein sequence ID" value="KAK0593993.1"/>
    <property type="molecule type" value="Genomic_DNA"/>
</dbReference>
<protein>
    <recommendedName>
        <fullName evidence="3">F-box associated domain-containing protein</fullName>
    </recommendedName>
</protein>
<sequence>MFSLQSEVQVFTLGKPSWRSLGKIAHHLYAQGPSQVIVNGRLHRTTWPRRRLPCWGSPSKLRQLEIWVMKEYDVKESWIKEFNIAIHVPRRLEHADRNSAKPFRDSKFYRKRSFVRVLGLLKNGEVLLEYKCRALVTYDKKDGTFKDLTILRMPYWFEAVVHEGSLNWIDTLTGQ</sequence>
<name>A0AA39SNT0_ACESA</name>
<accession>A0AA39SNT0</accession>
<evidence type="ECO:0000313" key="2">
    <source>
        <dbReference type="Proteomes" id="UP001168877"/>
    </source>
</evidence>
<evidence type="ECO:0008006" key="3">
    <source>
        <dbReference type="Google" id="ProtNLM"/>
    </source>
</evidence>